<dbReference type="RefSeq" id="WP_220164348.1">
    <property type="nucleotide sequence ID" value="NZ_CP080507.1"/>
</dbReference>
<dbReference type="InterPro" id="IPR016181">
    <property type="entry name" value="Acyl_CoA_acyltransferase"/>
</dbReference>
<reference evidence="2" key="1">
    <citation type="submission" date="2021-08" db="EMBL/GenBank/DDBJ databases">
        <title>Genome of a novel bacterium of the phylum Verrucomicrobia, Oleiharenicola sp. KSB-15.</title>
        <authorList>
            <person name="Chung J.-H."/>
            <person name="Ahn J.-H."/>
            <person name="Yoon Y."/>
            <person name="Kim D.-Y."/>
            <person name="An S.-H."/>
            <person name="Park I."/>
            <person name="Yeon J."/>
        </authorList>
    </citation>
    <scope>NUCLEOTIDE SEQUENCE</scope>
    <source>
        <strain evidence="2">KSB-15</strain>
    </source>
</reference>
<dbReference type="CDD" id="cd04301">
    <property type="entry name" value="NAT_SF"/>
    <property type="match status" value="1"/>
</dbReference>
<dbReference type="Proteomes" id="UP000825051">
    <property type="component" value="Chromosome"/>
</dbReference>
<name>A0A8F9TVJ6_9BACT</name>
<accession>A0A8F9TVJ6</accession>
<evidence type="ECO:0000313" key="3">
    <source>
        <dbReference type="Proteomes" id="UP000825051"/>
    </source>
</evidence>
<keyword evidence="3" id="KW-1185">Reference proteome</keyword>
<dbReference type="PANTHER" id="PTHR31435">
    <property type="entry name" value="PROTEIN NATD1"/>
    <property type="match status" value="1"/>
</dbReference>
<gene>
    <name evidence="2" type="ORF">K0B96_04620</name>
</gene>
<organism evidence="2 3">
    <name type="scientific">Horticoccus luteus</name>
    <dbReference type="NCBI Taxonomy" id="2862869"/>
    <lineage>
        <taxon>Bacteria</taxon>
        <taxon>Pseudomonadati</taxon>
        <taxon>Verrucomicrobiota</taxon>
        <taxon>Opitutia</taxon>
        <taxon>Opitutales</taxon>
        <taxon>Opitutaceae</taxon>
        <taxon>Horticoccus</taxon>
    </lineage>
</organism>
<protein>
    <submittedName>
        <fullName evidence="2">N-acetyltransferase</fullName>
    </submittedName>
</protein>
<evidence type="ECO:0000259" key="1">
    <source>
        <dbReference type="PROSITE" id="PS51729"/>
    </source>
</evidence>
<dbReference type="Gene3D" id="3.40.630.30">
    <property type="match status" value="1"/>
</dbReference>
<proteinExistence type="predicted"/>
<dbReference type="EMBL" id="CP080507">
    <property type="protein sequence ID" value="QYM79906.1"/>
    <property type="molecule type" value="Genomic_DNA"/>
</dbReference>
<dbReference type="Pfam" id="PF14542">
    <property type="entry name" value="Acetyltransf_CG"/>
    <property type="match status" value="1"/>
</dbReference>
<dbReference type="InterPro" id="IPR031165">
    <property type="entry name" value="GNAT_YJDJ"/>
</dbReference>
<dbReference type="PROSITE" id="PS51729">
    <property type="entry name" value="GNAT_YJDJ"/>
    <property type="match status" value="1"/>
</dbReference>
<dbReference type="PANTHER" id="PTHR31435:SF9">
    <property type="entry name" value="PROTEIN NATD1"/>
    <property type="match status" value="1"/>
</dbReference>
<evidence type="ECO:0000313" key="2">
    <source>
        <dbReference type="EMBL" id="QYM79906.1"/>
    </source>
</evidence>
<sequence length="95" mass="10520">MSEPLPVVRHNAAAHRYELAADGDVAVAEYQIDGHTITFTHTWVPPALRGRGLAEQLVRQALDDARADARRVVPQCSYVARFISRHPGYQSLVDA</sequence>
<feature type="domain" description="N-acetyltransferase" evidence="1">
    <location>
        <begin position="9"/>
        <end position="94"/>
    </location>
</feature>
<dbReference type="InterPro" id="IPR045057">
    <property type="entry name" value="Gcn5-rel_NAT"/>
</dbReference>
<dbReference type="SUPFAM" id="SSF55729">
    <property type="entry name" value="Acyl-CoA N-acyltransferases (Nat)"/>
    <property type="match status" value="1"/>
</dbReference>
<dbReference type="AlphaFoldDB" id="A0A8F9TVJ6"/>
<dbReference type="KEGG" id="ole:K0B96_04620"/>